<evidence type="ECO:0000256" key="1">
    <source>
        <dbReference type="ARBA" id="ARBA00004370"/>
    </source>
</evidence>
<evidence type="ECO:0000256" key="5">
    <source>
        <dbReference type="ARBA" id="ARBA00022723"/>
    </source>
</evidence>
<keyword evidence="5" id="KW-0479">Metal-binding</keyword>
<dbReference type="GO" id="GO:0016705">
    <property type="term" value="F:oxidoreductase activity, acting on paired donors, with incorporation or reduction of molecular oxygen"/>
    <property type="evidence" value="ECO:0007669"/>
    <property type="project" value="InterPro"/>
</dbReference>
<evidence type="ECO:0000256" key="11">
    <source>
        <dbReference type="SAM" id="Phobius"/>
    </source>
</evidence>
<protein>
    <recommendedName>
        <fullName evidence="14">Cytochrome P450</fullName>
    </recommendedName>
</protein>
<organism evidence="12 13">
    <name type="scientific">Tetracentron sinense</name>
    <name type="common">Spur-leaf</name>
    <dbReference type="NCBI Taxonomy" id="13715"/>
    <lineage>
        <taxon>Eukaryota</taxon>
        <taxon>Viridiplantae</taxon>
        <taxon>Streptophyta</taxon>
        <taxon>Embryophyta</taxon>
        <taxon>Tracheophyta</taxon>
        <taxon>Spermatophyta</taxon>
        <taxon>Magnoliopsida</taxon>
        <taxon>Trochodendrales</taxon>
        <taxon>Trochodendraceae</taxon>
        <taxon>Tetracentron</taxon>
    </lineage>
</organism>
<dbReference type="GO" id="GO:0005506">
    <property type="term" value="F:iron ion binding"/>
    <property type="evidence" value="ECO:0007669"/>
    <property type="project" value="InterPro"/>
</dbReference>
<keyword evidence="4 11" id="KW-0812">Transmembrane</keyword>
<dbReference type="EMBL" id="JABCRI010000021">
    <property type="protein sequence ID" value="KAF8380724.1"/>
    <property type="molecule type" value="Genomic_DNA"/>
</dbReference>
<evidence type="ECO:0000256" key="8">
    <source>
        <dbReference type="ARBA" id="ARBA00023004"/>
    </source>
</evidence>
<evidence type="ECO:0000256" key="4">
    <source>
        <dbReference type="ARBA" id="ARBA00022692"/>
    </source>
</evidence>
<evidence type="ECO:0000256" key="6">
    <source>
        <dbReference type="ARBA" id="ARBA00022989"/>
    </source>
</evidence>
<evidence type="ECO:0000256" key="9">
    <source>
        <dbReference type="ARBA" id="ARBA00023033"/>
    </source>
</evidence>
<keyword evidence="9" id="KW-0503">Monooxygenase</keyword>
<dbReference type="GO" id="GO:0016020">
    <property type="term" value="C:membrane"/>
    <property type="evidence" value="ECO:0007669"/>
    <property type="project" value="UniProtKB-SubCell"/>
</dbReference>
<comment type="subcellular location">
    <subcellularLocation>
        <location evidence="1">Membrane</location>
    </subcellularLocation>
</comment>
<evidence type="ECO:0000313" key="12">
    <source>
        <dbReference type="EMBL" id="KAF8380724.1"/>
    </source>
</evidence>
<dbReference type="Pfam" id="PF00067">
    <property type="entry name" value="p450"/>
    <property type="match status" value="1"/>
</dbReference>
<reference evidence="12 13" key="1">
    <citation type="submission" date="2020-04" db="EMBL/GenBank/DDBJ databases">
        <title>Plant Genome Project.</title>
        <authorList>
            <person name="Zhang R.-G."/>
        </authorList>
    </citation>
    <scope>NUCLEOTIDE SEQUENCE [LARGE SCALE GENOMIC DNA]</scope>
    <source>
        <strain evidence="12">YNK0</strain>
        <tissue evidence="12">Leaf</tissue>
    </source>
</reference>
<keyword evidence="13" id="KW-1185">Reference proteome</keyword>
<dbReference type="OrthoDB" id="1738464at2759"/>
<gene>
    <name evidence="12" type="ORF">HHK36_028214</name>
</gene>
<accession>A0A834YJ15</accession>
<dbReference type="InterPro" id="IPR050665">
    <property type="entry name" value="Cytochrome_P450_Monooxygen"/>
</dbReference>
<dbReference type="PANTHER" id="PTHR24282">
    <property type="entry name" value="CYTOCHROME P450 FAMILY MEMBER"/>
    <property type="match status" value="1"/>
</dbReference>
<evidence type="ECO:0000256" key="2">
    <source>
        <dbReference type="ARBA" id="ARBA00010617"/>
    </source>
</evidence>
<feature type="transmembrane region" description="Helical" evidence="11">
    <location>
        <begin position="6"/>
        <end position="28"/>
    </location>
</feature>
<keyword evidence="3" id="KW-0349">Heme</keyword>
<dbReference type="GO" id="GO:0004497">
    <property type="term" value="F:monooxygenase activity"/>
    <property type="evidence" value="ECO:0007669"/>
    <property type="project" value="UniProtKB-KW"/>
</dbReference>
<dbReference type="Gene3D" id="1.10.630.10">
    <property type="entry name" value="Cytochrome P450"/>
    <property type="match status" value="1"/>
</dbReference>
<evidence type="ECO:0008006" key="14">
    <source>
        <dbReference type="Google" id="ProtNLM"/>
    </source>
</evidence>
<comment type="similarity">
    <text evidence="2">Belongs to the cytochrome P450 family.</text>
</comment>
<dbReference type="OMA" id="YSIIMET"/>
<keyword evidence="7" id="KW-0560">Oxidoreductase</keyword>
<dbReference type="Proteomes" id="UP000655225">
    <property type="component" value="Unassembled WGS sequence"/>
</dbReference>
<dbReference type="GO" id="GO:0020037">
    <property type="term" value="F:heme binding"/>
    <property type="evidence" value="ECO:0007669"/>
    <property type="project" value="InterPro"/>
</dbReference>
<evidence type="ECO:0000313" key="13">
    <source>
        <dbReference type="Proteomes" id="UP000655225"/>
    </source>
</evidence>
<name>A0A834YJ15_TETSI</name>
<proteinExistence type="inferred from homology"/>
<dbReference type="PANTHER" id="PTHR24282:SF196">
    <property type="entry name" value="CYTOCHROME P450 714C2"/>
    <property type="match status" value="1"/>
</dbReference>
<dbReference type="InterPro" id="IPR036396">
    <property type="entry name" value="Cyt_P450_sf"/>
</dbReference>
<dbReference type="PRINTS" id="PR00385">
    <property type="entry name" value="P450"/>
</dbReference>
<evidence type="ECO:0000256" key="7">
    <source>
        <dbReference type="ARBA" id="ARBA00023002"/>
    </source>
</evidence>
<evidence type="ECO:0000256" key="10">
    <source>
        <dbReference type="ARBA" id="ARBA00023136"/>
    </source>
</evidence>
<keyword evidence="10 11" id="KW-0472">Membrane</keyword>
<comment type="caution">
    <text evidence="12">The sequence shown here is derived from an EMBL/GenBank/DDBJ whole genome shotgun (WGS) entry which is preliminary data.</text>
</comment>
<keyword evidence="8" id="KW-0408">Iron</keyword>
<dbReference type="AlphaFoldDB" id="A0A834YJ15"/>
<dbReference type="SUPFAM" id="SSF48264">
    <property type="entry name" value="Cytochrome P450"/>
    <property type="match status" value="1"/>
</dbReference>
<keyword evidence="6 11" id="KW-1133">Transmembrane helix</keyword>
<evidence type="ECO:0000256" key="3">
    <source>
        <dbReference type="ARBA" id="ARBA00022617"/>
    </source>
</evidence>
<sequence>MEILVVVFSLALLGLCGLFMHVYEILWLKPERLRAKLRRQGFSGPQPCFLLGNVPEMKKMTKSKSTAAAKSPTNEHDYASTIFPFFEQWREKYGRNFMVSFGNVQLLYITDPYVAKEISICTSLDLGKPAYQHKELRALLGQDIRVDEDLRTFSSYMVSKTLFGSSSYKGIDMFIRLKALKKALSTPSLLNGVPGLRYLPTKNNRKIWRLEKEVQSMILKIVKERTKDSCEKDLLQMIIEGANSGKIAPLTSEQFIVDNCKNIYLAGFETAAISASWSLMLLASHPEWQCRVRAEVLEVCGGKVPDADMLLKMKTLTMVIQETMRLYPSSPLVTRETLQDMKFGDIHIPKGVNV</sequence>
<dbReference type="InterPro" id="IPR001128">
    <property type="entry name" value="Cyt_P450"/>
</dbReference>